<sequence length="191" mass="21359">MRFWSLYPQESPRSHVNDLRHQYVGTMLWKEAKSRASHIPLRGHSMSATVWKRSKGRGKTSGSRSAWSCSSTTVRFTGSEESKRGSLSLTSVTTTLTATLERGSNFTFRFTRHVGEGASVYPNQRTKKVNPRQNFKSSPKVAQFHWKTADLATLGPPTQLHDIVDSKMSKLVPGEDGVCDGVPLTVHRLEK</sequence>
<evidence type="ECO:0000313" key="2">
    <source>
        <dbReference type="Proteomes" id="UP000314294"/>
    </source>
</evidence>
<reference evidence="1 2" key="1">
    <citation type="submission" date="2019-03" db="EMBL/GenBank/DDBJ databases">
        <title>First draft genome of Liparis tanakae, snailfish: a comprehensive survey of snailfish specific genes.</title>
        <authorList>
            <person name="Kim W."/>
            <person name="Song I."/>
            <person name="Jeong J.-H."/>
            <person name="Kim D."/>
            <person name="Kim S."/>
            <person name="Ryu S."/>
            <person name="Song J.Y."/>
            <person name="Lee S.K."/>
        </authorList>
    </citation>
    <scope>NUCLEOTIDE SEQUENCE [LARGE SCALE GENOMIC DNA]</scope>
    <source>
        <tissue evidence="1">Muscle</tissue>
    </source>
</reference>
<comment type="caution">
    <text evidence="1">The sequence shown here is derived from an EMBL/GenBank/DDBJ whole genome shotgun (WGS) entry which is preliminary data.</text>
</comment>
<name>A0A4Z2FYH1_9TELE</name>
<organism evidence="1 2">
    <name type="scientific">Liparis tanakae</name>
    <name type="common">Tanaka's snailfish</name>
    <dbReference type="NCBI Taxonomy" id="230148"/>
    <lineage>
        <taxon>Eukaryota</taxon>
        <taxon>Metazoa</taxon>
        <taxon>Chordata</taxon>
        <taxon>Craniata</taxon>
        <taxon>Vertebrata</taxon>
        <taxon>Euteleostomi</taxon>
        <taxon>Actinopterygii</taxon>
        <taxon>Neopterygii</taxon>
        <taxon>Teleostei</taxon>
        <taxon>Neoteleostei</taxon>
        <taxon>Acanthomorphata</taxon>
        <taxon>Eupercaria</taxon>
        <taxon>Perciformes</taxon>
        <taxon>Cottioidei</taxon>
        <taxon>Cottales</taxon>
        <taxon>Liparidae</taxon>
        <taxon>Liparis</taxon>
    </lineage>
</organism>
<gene>
    <name evidence="1" type="ORF">EYF80_043436</name>
</gene>
<dbReference type="AlphaFoldDB" id="A0A4Z2FYH1"/>
<keyword evidence="2" id="KW-1185">Reference proteome</keyword>
<accession>A0A4Z2FYH1</accession>
<dbReference type="Proteomes" id="UP000314294">
    <property type="component" value="Unassembled WGS sequence"/>
</dbReference>
<proteinExistence type="predicted"/>
<evidence type="ECO:0000313" key="1">
    <source>
        <dbReference type="EMBL" id="TNN46348.1"/>
    </source>
</evidence>
<protein>
    <submittedName>
        <fullName evidence="1">Uncharacterized protein</fullName>
    </submittedName>
</protein>
<dbReference type="EMBL" id="SRLO01000793">
    <property type="protein sequence ID" value="TNN46348.1"/>
    <property type="molecule type" value="Genomic_DNA"/>
</dbReference>